<keyword evidence="8" id="KW-1185">Reference proteome</keyword>
<feature type="domain" description="Flagellar hook protein FlgE/F/G-like D1" evidence="6">
    <location>
        <begin position="71"/>
        <end position="132"/>
    </location>
</feature>
<dbReference type="InterPro" id="IPR037925">
    <property type="entry name" value="FlgE/F/G-like"/>
</dbReference>
<evidence type="ECO:0000256" key="1">
    <source>
        <dbReference type="ARBA" id="ARBA00004117"/>
    </source>
</evidence>
<comment type="caution">
    <text evidence="7">The sequence shown here is derived from an EMBL/GenBank/DDBJ whole genome shotgun (WGS) entry which is preliminary data.</text>
</comment>
<name>A0ABV9C4U6_9GAMM</name>
<evidence type="ECO:0000259" key="6">
    <source>
        <dbReference type="Pfam" id="PF22692"/>
    </source>
</evidence>
<keyword evidence="7" id="KW-0969">Cilium</keyword>
<reference evidence="8" key="1">
    <citation type="journal article" date="2019" name="Int. J. Syst. Evol. Microbiol.">
        <title>The Global Catalogue of Microorganisms (GCM) 10K type strain sequencing project: providing services to taxonomists for standard genome sequencing and annotation.</title>
        <authorList>
            <consortium name="The Broad Institute Genomics Platform"/>
            <consortium name="The Broad Institute Genome Sequencing Center for Infectious Disease"/>
            <person name="Wu L."/>
            <person name="Ma J."/>
        </authorList>
    </citation>
    <scope>NUCLEOTIDE SEQUENCE [LARGE SCALE GENOMIC DNA]</scope>
    <source>
        <strain evidence="8">CCM 4481</strain>
    </source>
</reference>
<evidence type="ECO:0000256" key="2">
    <source>
        <dbReference type="ARBA" id="ARBA00009677"/>
    </source>
</evidence>
<evidence type="ECO:0000313" key="7">
    <source>
        <dbReference type="EMBL" id="MFC4527569.1"/>
    </source>
</evidence>
<dbReference type="PANTHER" id="PTHR30435">
    <property type="entry name" value="FLAGELLAR PROTEIN"/>
    <property type="match status" value="1"/>
</dbReference>
<dbReference type="RefSeq" id="WP_266150248.1">
    <property type="nucleotide sequence ID" value="NZ_CP064028.1"/>
</dbReference>
<evidence type="ECO:0000256" key="4">
    <source>
        <dbReference type="RuleBase" id="RU362116"/>
    </source>
</evidence>
<sequence length="225" mass="23994">MSSVISSIASYLSRDVESLDVIGQNVANMRTAGYRTERLKTDFRAATAGSDRALSMLDGDLDKTGASLDLAIQGQGFFVVDVNGQERLTRNGQFHLNEDKQLVDAMGRTVMGESGPITLDSAAVQIGADGAIKDGEKNVDTLRIVGIADANGLREIGDGLYAYSGTTNDWNGTLHQGALERSNVDPGTEMVRLMEVTRHAQSVQRAIQAYDAAMQSGVSHLGDNA</sequence>
<accession>A0ABV9C4U6</accession>
<evidence type="ECO:0000256" key="3">
    <source>
        <dbReference type="ARBA" id="ARBA00023143"/>
    </source>
</evidence>
<dbReference type="InterPro" id="IPR020013">
    <property type="entry name" value="Flagellar_FlgE/F/G"/>
</dbReference>
<evidence type="ECO:0000313" key="8">
    <source>
        <dbReference type="Proteomes" id="UP001595961"/>
    </source>
</evidence>
<dbReference type="SUPFAM" id="SSF117143">
    <property type="entry name" value="Flagellar hook protein flgE"/>
    <property type="match status" value="1"/>
</dbReference>
<dbReference type="PANTHER" id="PTHR30435:SF19">
    <property type="entry name" value="FLAGELLAR BASAL-BODY ROD PROTEIN FLGG"/>
    <property type="match status" value="1"/>
</dbReference>
<dbReference type="InterPro" id="IPR010930">
    <property type="entry name" value="Flg_bb/hook_C_dom"/>
</dbReference>
<dbReference type="InterPro" id="IPR053967">
    <property type="entry name" value="LlgE_F_G-like_D1"/>
</dbReference>
<dbReference type="EMBL" id="JBHSGA010000017">
    <property type="protein sequence ID" value="MFC4527569.1"/>
    <property type="molecule type" value="Genomic_DNA"/>
</dbReference>
<keyword evidence="3 4" id="KW-0975">Bacterial flagellum</keyword>
<dbReference type="Pfam" id="PF22692">
    <property type="entry name" value="LlgE_F_G_D1"/>
    <property type="match status" value="1"/>
</dbReference>
<organism evidence="7 8">
    <name type="scientific">Dyella halodurans</name>
    <dbReference type="NCBI Taxonomy" id="1920171"/>
    <lineage>
        <taxon>Bacteria</taxon>
        <taxon>Pseudomonadati</taxon>
        <taxon>Pseudomonadota</taxon>
        <taxon>Gammaproteobacteria</taxon>
        <taxon>Lysobacterales</taxon>
        <taxon>Rhodanobacteraceae</taxon>
        <taxon>Dyella</taxon>
    </lineage>
</organism>
<keyword evidence="7" id="KW-0282">Flagellum</keyword>
<dbReference type="NCBIfam" id="TIGR03506">
    <property type="entry name" value="FlgEFG_subfam"/>
    <property type="match status" value="1"/>
</dbReference>
<proteinExistence type="inferred from homology"/>
<comment type="subcellular location">
    <subcellularLocation>
        <location evidence="1 4">Bacterial flagellum basal body</location>
    </subcellularLocation>
</comment>
<keyword evidence="7" id="KW-0966">Cell projection</keyword>
<evidence type="ECO:0000259" key="5">
    <source>
        <dbReference type="Pfam" id="PF06429"/>
    </source>
</evidence>
<feature type="domain" description="Flagellar basal-body/hook protein C-terminal" evidence="5">
    <location>
        <begin position="176"/>
        <end position="217"/>
    </location>
</feature>
<gene>
    <name evidence="7" type="ORF">ACFO5W_13070</name>
</gene>
<dbReference type="Proteomes" id="UP001595961">
    <property type="component" value="Unassembled WGS sequence"/>
</dbReference>
<comment type="similarity">
    <text evidence="2 4">Belongs to the flagella basal body rod proteins family.</text>
</comment>
<dbReference type="Pfam" id="PF06429">
    <property type="entry name" value="Flg_bbr_C"/>
    <property type="match status" value="1"/>
</dbReference>
<protein>
    <submittedName>
        <fullName evidence="7">Flagellar hook-basal body protein</fullName>
    </submittedName>
</protein>